<reference evidence="1 2" key="1">
    <citation type="submission" date="2018-03" db="EMBL/GenBank/DDBJ databases">
        <authorList>
            <person name="Zhou J."/>
            <person name="Li X."/>
            <person name="Xue M."/>
            <person name="Yin J."/>
        </authorList>
    </citation>
    <scope>NUCLEOTIDE SEQUENCE [LARGE SCALE GENOMIC DNA]</scope>
    <source>
        <strain evidence="1 2">SYSU ZJ2214</strain>
    </source>
</reference>
<name>A0ABX5IUU1_9GAMM</name>
<keyword evidence="2" id="KW-1185">Reference proteome</keyword>
<accession>A0ABX5IUU1</accession>
<dbReference type="RefSeq" id="WP_108133158.1">
    <property type="nucleotide sequence ID" value="NZ_PXNS01000009.1"/>
</dbReference>
<protein>
    <submittedName>
        <fullName evidence="1">Uncharacterized protein</fullName>
    </submittedName>
</protein>
<evidence type="ECO:0000313" key="1">
    <source>
        <dbReference type="EMBL" id="PTL93464.1"/>
    </source>
</evidence>
<evidence type="ECO:0000313" key="2">
    <source>
        <dbReference type="Proteomes" id="UP000241895"/>
    </source>
</evidence>
<comment type="caution">
    <text evidence="1">The sequence shown here is derived from an EMBL/GenBank/DDBJ whole genome shotgun (WGS) entry which is preliminary data.</text>
</comment>
<dbReference type="EMBL" id="PXNS01000009">
    <property type="protein sequence ID" value="PTL93464.1"/>
    <property type="molecule type" value="Genomic_DNA"/>
</dbReference>
<dbReference type="Proteomes" id="UP000241895">
    <property type="component" value="Unassembled WGS sequence"/>
</dbReference>
<sequence length="110" mass="12566">MSETKFTPGPWTVHHRMRDCVTFEGKFGTENLFLENREGYYACQSEHDAHLIAAAPELYEALEVFGRLADQLDGDNEVQRTPDDEWAKFRLLASDYRKARAALAKARGES</sequence>
<gene>
    <name evidence="1" type="ORF">C6W88_15745</name>
</gene>
<organism evidence="1 2">
    <name type="scientific">Halomonas litopenaei</name>
    <dbReference type="NCBI Taxonomy" id="2109328"/>
    <lineage>
        <taxon>Bacteria</taxon>
        <taxon>Pseudomonadati</taxon>
        <taxon>Pseudomonadota</taxon>
        <taxon>Gammaproteobacteria</taxon>
        <taxon>Oceanospirillales</taxon>
        <taxon>Halomonadaceae</taxon>
        <taxon>Halomonas</taxon>
    </lineage>
</organism>
<proteinExistence type="predicted"/>